<dbReference type="InterPro" id="IPR016197">
    <property type="entry name" value="Chromo-like_dom_sf"/>
</dbReference>
<dbReference type="SUPFAM" id="SSF54160">
    <property type="entry name" value="Chromo domain-like"/>
    <property type="match status" value="1"/>
</dbReference>
<dbReference type="OrthoDB" id="2447764at2759"/>
<feature type="domain" description="Chromo" evidence="3">
    <location>
        <begin position="2"/>
        <end position="51"/>
    </location>
</feature>
<dbReference type="PROSITE" id="PS50013">
    <property type="entry name" value="CHROMO_2"/>
    <property type="match status" value="1"/>
</dbReference>
<dbReference type="PROSITE" id="PS00598">
    <property type="entry name" value="CHROMO_1"/>
    <property type="match status" value="1"/>
</dbReference>
<dbReference type="GO" id="GO:0005634">
    <property type="term" value="C:nucleus"/>
    <property type="evidence" value="ECO:0007669"/>
    <property type="project" value="UniProtKB-SubCell"/>
</dbReference>
<dbReference type="GO" id="GO:0006338">
    <property type="term" value="P:chromatin remodeling"/>
    <property type="evidence" value="ECO:0007669"/>
    <property type="project" value="UniProtKB-ARBA"/>
</dbReference>
<feature type="non-terminal residue" evidence="4">
    <location>
        <position position="1"/>
    </location>
</feature>
<organism evidence="4 5">
    <name type="scientific">Athelia psychrophila</name>
    <dbReference type="NCBI Taxonomy" id="1759441"/>
    <lineage>
        <taxon>Eukaryota</taxon>
        <taxon>Fungi</taxon>
        <taxon>Dikarya</taxon>
        <taxon>Basidiomycota</taxon>
        <taxon>Agaricomycotina</taxon>
        <taxon>Agaricomycetes</taxon>
        <taxon>Agaricomycetidae</taxon>
        <taxon>Atheliales</taxon>
        <taxon>Atheliaceae</taxon>
        <taxon>Athelia</taxon>
    </lineage>
</organism>
<dbReference type="EMBL" id="KV417550">
    <property type="protein sequence ID" value="KZP21113.1"/>
    <property type="molecule type" value="Genomic_DNA"/>
</dbReference>
<keyword evidence="2" id="KW-0539">Nucleus</keyword>
<dbReference type="Gene3D" id="2.40.50.40">
    <property type="match status" value="1"/>
</dbReference>
<dbReference type="Pfam" id="PF00385">
    <property type="entry name" value="Chromo"/>
    <property type="match status" value="1"/>
</dbReference>
<dbReference type="CDD" id="cd00024">
    <property type="entry name" value="CD_CSD"/>
    <property type="match status" value="1"/>
</dbReference>
<sequence>EYEVESLVGHKYDKRTRKYRFLVRWKGYNPHFDSWVTERDLKNAPTILREY</sequence>
<dbReference type="STRING" id="436010.A0A166JQR7"/>
<dbReference type="InterPro" id="IPR000953">
    <property type="entry name" value="Chromo/chromo_shadow_dom"/>
</dbReference>
<dbReference type="SMART" id="SM00298">
    <property type="entry name" value="CHROMO"/>
    <property type="match status" value="1"/>
</dbReference>
<dbReference type="AlphaFoldDB" id="A0A166JQR7"/>
<evidence type="ECO:0000313" key="5">
    <source>
        <dbReference type="Proteomes" id="UP000076532"/>
    </source>
</evidence>
<evidence type="ECO:0000256" key="1">
    <source>
        <dbReference type="ARBA" id="ARBA00004123"/>
    </source>
</evidence>
<proteinExistence type="predicted"/>
<comment type="subcellular location">
    <subcellularLocation>
        <location evidence="1">Nucleus</location>
    </subcellularLocation>
</comment>
<dbReference type="InterPro" id="IPR023780">
    <property type="entry name" value="Chromo_domain"/>
</dbReference>
<protein>
    <recommendedName>
        <fullName evidence="3">Chromo domain-containing protein</fullName>
    </recommendedName>
</protein>
<evidence type="ECO:0000256" key="2">
    <source>
        <dbReference type="ARBA" id="ARBA00023242"/>
    </source>
</evidence>
<dbReference type="InterPro" id="IPR023779">
    <property type="entry name" value="Chromodomain_CS"/>
</dbReference>
<feature type="non-terminal residue" evidence="4">
    <location>
        <position position="51"/>
    </location>
</feature>
<keyword evidence="5" id="KW-1185">Reference proteome</keyword>
<evidence type="ECO:0000313" key="4">
    <source>
        <dbReference type="EMBL" id="KZP21113.1"/>
    </source>
</evidence>
<accession>A0A166JQR7</accession>
<name>A0A166JQR7_9AGAM</name>
<reference evidence="4 5" key="1">
    <citation type="journal article" date="2016" name="Mol. Biol. Evol.">
        <title>Comparative Genomics of Early-Diverging Mushroom-Forming Fungi Provides Insights into the Origins of Lignocellulose Decay Capabilities.</title>
        <authorList>
            <person name="Nagy L.G."/>
            <person name="Riley R."/>
            <person name="Tritt A."/>
            <person name="Adam C."/>
            <person name="Daum C."/>
            <person name="Floudas D."/>
            <person name="Sun H."/>
            <person name="Yadav J.S."/>
            <person name="Pangilinan J."/>
            <person name="Larsson K.H."/>
            <person name="Matsuura K."/>
            <person name="Barry K."/>
            <person name="Labutti K."/>
            <person name="Kuo R."/>
            <person name="Ohm R.A."/>
            <person name="Bhattacharya S.S."/>
            <person name="Shirouzu T."/>
            <person name="Yoshinaga Y."/>
            <person name="Martin F.M."/>
            <person name="Grigoriev I.V."/>
            <person name="Hibbett D.S."/>
        </authorList>
    </citation>
    <scope>NUCLEOTIDE SEQUENCE [LARGE SCALE GENOMIC DNA]</scope>
    <source>
        <strain evidence="4 5">CBS 109695</strain>
    </source>
</reference>
<dbReference type="Proteomes" id="UP000076532">
    <property type="component" value="Unassembled WGS sequence"/>
</dbReference>
<gene>
    <name evidence="4" type="ORF">FIBSPDRAFT_685706</name>
</gene>
<evidence type="ECO:0000259" key="3">
    <source>
        <dbReference type="PROSITE" id="PS50013"/>
    </source>
</evidence>